<dbReference type="AlphaFoldDB" id="A0AAW9JT00"/>
<proteinExistence type="predicted"/>
<evidence type="ECO:0000313" key="1">
    <source>
        <dbReference type="EMBL" id="MDZ5480430.1"/>
    </source>
</evidence>
<dbReference type="RefSeq" id="WP_322471544.1">
    <property type="nucleotide sequence ID" value="NZ_JAXOTW010000031.1"/>
</dbReference>
<organism evidence="1 2">
    <name type="scientific">Bacillus thuringiensis</name>
    <dbReference type="NCBI Taxonomy" id="1428"/>
    <lineage>
        <taxon>Bacteria</taxon>
        <taxon>Bacillati</taxon>
        <taxon>Bacillota</taxon>
        <taxon>Bacilli</taxon>
        <taxon>Bacillales</taxon>
        <taxon>Bacillaceae</taxon>
        <taxon>Bacillus</taxon>
        <taxon>Bacillus cereus group</taxon>
    </lineage>
</organism>
<gene>
    <name evidence="1" type="ORF">U2F49_30280</name>
</gene>
<sequence>MMLKKAIAYFKTRRERKHRYELLREIRQERDYDIGKLQFANRPYSRPSLRPNGTRDILTTRRFIEKYGIKGVRT</sequence>
<evidence type="ECO:0000313" key="2">
    <source>
        <dbReference type="Proteomes" id="UP001292252"/>
    </source>
</evidence>
<accession>A0AAW9JT00</accession>
<protein>
    <submittedName>
        <fullName evidence="1">Uncharacterized protein</fullName>
    </submittedName>
</protein>
<dbReference type="Proteomes" id="UP001292252">
    <property type="component" value="Unassembled WGS sequence"/>
</dbReference>
<dbReference type="EMBL" id="JAXOTW010000031">
    <property type="protein sequence ID" value="MDZ5480430.1"/>
    <property type="molecule type" value="Genomic_DNA"/>
</dbReference>
<comment type="caution">
    <text evidence="1">The sequence shown here is derived from an EMBL/GenBank/DDBJ whole genome shotgun (WGS) entry which is preliminary data.</text>
</comment>
<name>A0AAW9JT00_BACTU</name>
<reference evidence="1" key="1">
    <citation type="submission" date="2023-12" db="EMBL/GenBank/DDBJ databases">
        <title>Genome sequence of Bacillus thuringiensis strain SS10.</title>
        <authorList>
            <person name="Rouis S."/>
        </authorList>
    </citation>
    <scope>NUCLEOTIDE SEQUENCE</scope>
    <source>
        <strain evidence="1">SS10</strain>
    </source>
</reference>